<accession>A0A6N8SHS0</accession>
<reference evidence="8 9" key="1">
    <citation type="submission" date="2019-12" db="EMBL/GenBank/DDBJ databases">
        <title>Shinella kummerowiae sp. nov., a symbiotic bacterium isolated from root nodules of the herbal legume Kummerowia stipulacea.</title>
        <authorList>
            <person name="Gao J."/>
        </authorList>
    </citation>
    <scope>NUCLEOTIDE SEQUENCE [LARGE SCALE GENOMIC DNA]</scope>
    <source>
        <strain evidence="8 9">CCBAU 25048</strain>
    </source>
</reference>
<feature type="domain" description="Polysaccharide export protein N-terminal" evidence="5">
    <location>
        <begin position="54"/>
        <end position="116"/>
    </location>
</feature>
<feature type="domain" description="Soluble ligand binding" evidence="6">
    <location>
        <begin position="122"/>
        <end position="156"/>
    </location>
</feature>
<dbReference type="Proteomes" id="UP000435802">
    <property type="component" value="Unassembled WGS sequence"/>
</dbReference>
<dbReference type="PANTHER" id="PTHR33619:SF3">
    <property type="entry name" value="POLYSACCHARIDE EXPORT PROTEIN GFCE-RELATED"/>
    <property type="match status" value="1"/>
</dbReference>
<evidence type="ECO:0000256" key="1">
    <source>
        <dbReference type="ARBA" id="ARBA00022729"/>
    </source>
</evidence>
<dbReference type="InterPro" id="IPR003715">
    <property type="entry name" value="Poly_export_N"/>
</dbReference>
<sequence length="433" mass="47696">MFQILQDRPRPLKTLFAATILTALCWSPASADAPRIWPNTTIRLNIVQWMPTKGLYERWEALSGEFIVAQDGTLSLPVIGRLPVGSLDEADLAARIAEELKDKIGLVRAPEAMVAVIKYPPIYVVGDVKLPGTYEFRPGLTALQALAVGGGEKNADSDGPALPDRTELVANLRGLENAIMRTRIKIARFHAELSDGKEPKFDLPAGMESREARAVYEQEKAVMTARFNLLQRQAKSFTELRDLLRVELETLDKKADSAEADIKSVAKELNLFKTMVDKGIALPARQGDLERMLRSYSAARLDVSADAMRAKQNISEASRNLEGLYDRQRTEVNIELQTEQANLDQMLVKREAAQNQMLRILSKQDKVSDAGDPTVLVFSLDRLVGGRTREITASSDTVLQPGDVLRVTRSPSTTASETLAQNAQTDAVAGNSQ</sequence>
<dbReference type="Pfam" id="PF02563">
    <property type="entry name" value="Poly_export"/>
    <property type="match status" value="1"/>
</dbReference>
<comment type="caution">
    <text evidence="8">The sequence shown here is derived from an EMBL/GenBank/DDBJ whole genome shotgun (WGS) entry which is preliminary data.</text>
</comment>
<dbReference type="RefSeq" id="WP_160859853.1">
    <property type="nucleotide sequence ID" value="NZ_WUMK01000005.1"/>
</dbReference>
<evidence type="ECO:0000256" key="3">
    <source>
        <dbReference type="SAM" id="MobiDB-lite"/>
    </source>
</evidence>
<evidence type="ECO:0000313" key="9">
    <source>
        <dbReference type="Proteomes" id="UP000435802"/>
    </source>
</evidence>
<dbReference type="InterPro" id="IPR058781">
    <property type="entry name" value="HH_AprE-like"/>
</dbReference>
<name>A0A6N8SHS0_9HYPH</name>
<dbReference type="InterPro" id="IPR019554">
    <property type="entry name" value="Soluble_ligand-bd"/>
</dbReference>
<dbReference type="Gene3D" id="3.10.560.10">
    <property type="entry name" value="Outer membrane lipoprotein wza domain like"/>
    <property type="match status" value="1"/>
</dbReference>
<feature type="chain" id="PRO_5027104834" evidence="4">
    <location>
        <begin position="32"/>
        <end position="433"/>
    </location>
</feature>
<feature type="coiled-coil region" evidence="2">
    <location>
        <begin position="307"/>
        <end position="356"/>
    </location>
</feature>
<feature type="domain" description="AprE-like long alpha-helical hairpin" evidence="7">
    <location>
        <begin position="170"/>
        <end position="356"/>
    </location>
</feature>
<evidence type="ECO:0000256" key="2">
    <source>
        <dbReference type="SAM" id="Coils"/>
    </source>
</evidence>
<feature type="signal peptide" evidence="4">
    <location>
        <begin position="1"/>
        <end position="31"/>
    </location>
</feature>
<protein>
    <submittedName>
        <fullName evidence="8">Exopolysaccharide biosynthesis protein</fullName>
    </submittedName>
</protein>
<proteinExistence type="predicted"/>
<feature type="coiled-coil region" evidence="2">
    <location>
        <begin position="241"/>
        <end position="268"/>
    </location>
</feature>
<evidence type="ECO:0000259" key="7">
    <source>
        <dbReference type="Pfam" id="PF25994"/>
    </source>
</evidence>
<keyword evidence="2" id="KW-0175">Coiled coil</keyword>
<dbReference type="InterPro" id="IPR049712">
    <property type="entry name" value="Poly_export"/>
</dbReference>
<evidence type="ECO:0000259" key="5">
    <source>
        <dbReference type="Pfam" id="PF02563"/>
    </source>
</evidence>
<dbReference type="Pfam" id="PF10531">
    <property type="entry name" value="SLBB"/>
    <property type="match status" value="1"/>
</dbReference>
<dbReference type="AlphaFoldDB" id="A0A6N8SHS0"/>
<dbReference type="EMBL" id="WUMK01000005">
    <property type="protein sequence ID" value="MXN46310.1"/>
    <property type="molecule type" value="Genomic_DNA"/>
</dbReference>
<organism evidence="8 9">
    <name type="scientific">Shinella kummerowiae</name>
    <dbReference type="NCBI Taxonomy" id="417745"/>
    <lineage>
        <taxon>Bacteria</taxon>
        <taxon>Pseudomonadati</taxon>
        <taxon>Pseudomonadota</taxon>
        <taxon>Alphaproteobacteria</taxon>
        <taxon>Hyphomicrobiales</taxon>
        <taxon>Rhizobiaceae</taxon>
        <taxon>Shinella</taxon>
    </lineage>
</organism>
<gene>
    <name evidence="8" type="ORF">GR138_14030</name>
</gene>
<dbReference type="Pfam" id="PF25994">
    <property type="entry name" value="HH_AprE"/>
    <property type="match status" value="1"/>
</dbReference>
<evidence type="ECO:0000256" key="4">
    <source>
        <dbReference type="SAM" id="SignalP"/>
    </source>
</evidence>
<dbReference type="Gene3D" id="3.30.1950.10">
    <property type="entry name" value="wza like domain"/>
    <property type="match status" value="1"/>
</dbReference>
<dbReference type="OrthoDB" id="9798876at2"/>
<dbReference type="PANTHER" id="PTHR33619">
    <property type="entry name" value="POLYSACCHARIDE EXPORT PROTEIN GFCE-RELATED"/>
    <property type="match status" value="1"/>
</dbReference>
<evidence type="ECO:0000259" key="6">
    <source>
        <dbReference type="Pfam" id="PF10531"/>
    </source>
</evidence>
<evidence type="ECO:0000313" key="8">
    <source>
        <dbReference type="EMBL" id="MXN46310.1"/>
    </source>
</evidence>
<feature type="region of interest" description="Disordered" evidence="3">
    <location>
        <begin position="409"/>
        <end position="433"/>
    </location>
</feature>
<keyword evidence="1 4" id="KW-0732">Signal</keyword>
<keyword evidence="9" id="KW-1185">Reference proteome</keyword>
<dbReference type="GO" id="GO:0015159">
    <property type="term" value="F:polysaccharide transmembrane transporter activity"/>
    <property type="evidence" value="ECO:0007669"/>
    <property type="project" value="InterPro"/>
</dbReference>